<proteinExistence type="predicted"/>
<dbReference type="RefSeq" id="WP_093951444.1">
    <property type="nucleotide sequence ID" value="NZ_NMUL01000038.1"/>
</dbReference>
<comment type="caution">
    <text evidence="1">The sequence shown here is derived from an EMBL/GenBank/DDBJ whole genome shotgun (WGS) entry which is preliminary data.</text>
</comment>
<reference evidence="2" key="1">
    <citation type="submission" date="2017-07" db="EMBL/GenBank/DDBJ databases">
        <title>Comparative genome mining reveals phylogenetic distribution patterns of secondary metabolites in Amycolatopsis.</title>
        <authorList>
            <person name="Adamek M."/>
            <person name="Alanjary M."/>
            <person name="Sales-Ortells H."/>
            <person name="Goodfellow M."/>
            <person name="Bull A.T."/>
            <person name="Kalinowski J."/>
            <person name="Ziemert N."/>
        </authorList>
    </citation>
    <scope>NUCLEOTIDE SEQUENCE [LARGE SCALE GENOMIC DNA]</scope>
    <source>
        <strain evidence="2">H5</strain>
    </source>
</reference>
<gene>
    <name evidence="1" type="ORF">CF165_32795</name>
</gene>
<evidence type="ECO:0000313" key="2">
    <source>
        <dbReference type="Proteomes" id="UP000215199"/>
    </source>
</evidence>
<dbReference type="InterPro" id="IPR057369">
    <property type="entry name" value="VG15"/>
</dbReference>
<dbReference type="OrthoDB" id="3267958at2"/>
<dbReference type="Pfam" id="PF25310">
    <property type="entry name" value="VG15"/>
    <property type="match status" value="1"/>
</dbReference>
<sequence length="325" mass="34928">MTAPSTSPDTAYYLDQQRILRAAVERAQAAWTQLPAGPEGQDVWTEQVRPDVVAAVEQAQADSVALAPLYVAATLAAAGAVSAPLGVLVARAWVGYATTGLPLAVLMDFAHWHYRRALALGVAPSEARTMGLARLLRYVATETADAGRLATTAAAVLEPEIAGYERVVHLPACGRCIQLAGRLYRYSTGFLRHPNCDCTMHPVTRDQWRTGRPTNTPRALFDRMTPAQQNKAFGVGGAAAIRAGADISRVVNARRHGAVYTAGGHEYTREATTVRGVGGQLGDLAKRGRRYRATGTARPTPAQLVNTARDEAELIELLRRFGYLA</sequence>
<accession>A0A229SW05</accession>
<dbReference type="EMBL" id="NMUL01000038">
    <property type="protein sequence ID" value="OXM63136.1"/>
    <property type="molecule type" value="Genomic_DNA"/>
</dbReference>
<dbReference type="Proteomes" id="UP000215199">
    <property type="component" value="Unassembled WGS sequence"/>
</dbReference>
<evidence type="ECO:0000313" key="1">
    <source>
        <dbReference type="EMBL" id="OXM63136.1"/>
    </source>
</evidence>
<protein>
    <recommendedName>
        <fullName evidence="3">Capsid maturation protease</fullName>
    </recommendedName>
</protein>
<name>A0A229SW05_9PSEU</name>
<evidence type="ECO:0008006" key="3">
    <source>
        <dbReference type="Google" id="ProtNLM"/>
    </source>
</evidence>
<keyword evidence="2" id="KW-1185">Reference proteome</keyword>
<organism evidence="1 2">
    <name type="scientific">Amycolatopsis vastitatis</name>
    <dbReference type="NCBI Taxonomy" id="1905142"/>
    <lineage>
        <taxon>Bacteria</taxon>
        <taxon>Bacillati</taxon>
        <taxon>Actinomycetota</taxon>
        <taxon>Actinomycetes</taxon>
        <taxon>Pseudonocardiales</taxon>
        <taxon>Pseudonocardiaceae</taxon>
        <taxon>Amycolatopsis</taxon>
    </lineage>
</organism>
<dbReference type="AlphaFoldDB" id="A0A229SW05"/>